<dbReference type="Pfam" id="PF18289">
    <property type="entry name" value="HU-CCDC81_euk_2"/>
    <property type="match status" value="1"/>
</dbReference>
<organism evidence="2 3">
    <name type="scientific">Rynchops niger</name>
    <name type="common">Black skimmer</name>
    <dbReference type="NCBI Taxonomy" id="227184"/>
    <lineage>
        <taxon>Eukaryota</taxon>
        <taxon>Metazoa</taxon>
        <taxon>Chordata</taxon>
        <taxon>Craniata</taxon>
        <taxon>Vertebrata</taxon>
        <taxon>Euteleostomi</taxon>
        <taxon>Archelosauria</taxon>
        <taxon>Archosauria</taxon>
        <taxon>Dinosauria</taxon>
        <taxon>Saurischia</taxon>
        <taxon>Theropoda</taxon>
        <taxon>Coelurosauria</taxon>
        <taxon>Aves</taxon>
        <taxon>Neognathae</taxon>
        <taxon>Neoaves</taxon>
        <taxon>Charadriiformes</taxon>
        <taxon>Laridae</taxon>
        <taxon>Rynchops</taxon>
    </lineage>
</organism>
<dbReference type="PANTHER" id="PTHR14362:SF2">
    <property type="entry name" value="COILED-COIL DOMAIN-CONTAINING PROTEIN 81"/>
    <property type="match status" value="1"/>
</dbReference>
<dbReference type="GO" id="GO:0005815">
    <property type="term" value="C:microtubule organizing center"/>
    <property type="evidence" value="ECO:0007669"/>
    <property type="project" value="TreeGrafter"/>
</dbReference>
<protein>
    <submittedName>
        <fullName evidence="2">CCD81 protein</fullName>
    </submittedName>
</protein>
<comment type="caution">
    <text evidence="2">The sequence shown here is derived from an EMBL/GenBank/DDBJ whole genome shotgun (WGS) entry which is preliminary data.</text>
</comment>
<dbReference type="PANTHER" id="PTHR14362">
    <property type="entry name" value="COILED-COIL DOMAIN-CONTAINING PROTEIN 81"/>
    <property type="match status" value="1"/>
</dbReference>
<dbReference type="EMBL" id="VXBH01004985">
    <property type="protein sequence ID" value="NXN55448.1"/>
    <property type="molecule type" value="Genomic_DNA"/>
</dbReference>
<feature type="non-terminal residue" evidence="2">
    <location>
        <position position="130"/>
    </location>
</feature>
<dbReference type="InterPro" id="IPR026295">
    <property type="entry name" value="CCD81"/>
</dbReference>
<dbReference type="AlphaFoldDB" id="A0A7L1JX79"/>
<name>A0A7L1JX79_RYNNI</name>
<dbReference type="Proteomes" id="UP000525416">
    <property type="component" value="Unassembled WGS sequence"/>
</dbReference>
<dbReference type="InterPro" id="IPR040673">
    <property type="entry name" value="CCDC81_HU_dom_2"/>
</dbReference>
<keyword evidence="3" id="KW-1185">Reference proteome</keyword>
<feature type="domain" description="CCDC81 HU" evidence="1">
    <location>
        <begin position="8"/>
        <end position="80"/>
    </location>
</feature>
<evidence type="ECO:0000313" key="3">
    <source>
        <dbReference type="Proteomes" id="UP000525416"/>
    </source>
</evidence>
<evidence type="ECO:0000259" key="1">
    <source>
        <dbReference type="Pfam" id="PF18289"/>
    </source>
</evidence>
<evidence type="ECO:0000313" key="2">
    <source>
        <dbReference type="EMBL" id="NXN55448.1"/>
    </source>
</evidence>
<proteinExistence type="predicted"/>
<sequence>FSPGNKELEPLRYSKVAAVTSVPRRKAEDCIQGTTSLLSHCLGKGENVALPLKDVGLLLIEGTKVQMKFYHHFLEKLSGKENLEKVIFKVPRLLDVMVSPVVPVASLTFSGRVILFPEFIMERVPKAPPR</sequence>
<feature type="non-terminal residue" evidence="2">
    <location>
        <position position="1"/>
    </location>
</feature>
<reference evidence="2 3" key="1">
    <citation type="submission" date="2019-09" db="EMBL/GenBank/DDBJ databases">
        <title>Bird 10,000 Genomes (B10K) Project - Family phase.</title>
        <authorList>
            <person name="Zhang G."/>
        </authorList>
    </citation>
    <scope>NUCLEOTIDE SEQUENCE [LARGE SCALE GENOMIC DNA]</scope>
    <source>
        <strain evidence="2">B10K-DU-002-16</strain>
        <tissue evidence="2">Muscle</tissue>
    </source>
</reference>
<accession>A0A7L1JX79</accession>
<dbReference type="OrthoDB" id="125906at2759"/>
<gene>
    <name evidence="2" type="primary">Ccdc81_1</name>
    <name evidence="2" type="ORF">RYNNIG_R05906</name>
</gene>